<organism evidence="2">
    <name type="scientific">Brachypodium distachyon</name>
    <name type="common">Purple false brome</name>
    <name type="synonym">Trachynia distachya</name>
    <dbReference type="NCBI Taxonomy" id="15368"/>
    <lineage>
        <taxon>Eukaryota</taxon>
        <taxon>Viridiplantae</taxon>
        <taxon>Streptophyta</taxon>
        <taxon>Embryophyta</taxon>
        <taxon>Tracheophyta</taxon>
        <taxon>Spermatophyta</taxon>
        <taxon>Magnoliopsida</taxon>
        <taxon>Liliopsida</taxon>
        <taxon>Poales</taxon>
        <taxon>Poaceae</taxon>
        <taxon>BOP clade</taxon>
        <taxon>Pooideae</taxon>
        <taxon>Stipodae</taxon>
        <taxon>Brachypodieae</taxon>
        <taxon>Brachypodium</taxon>
    </lineage>
</organism>
<accession>A0A2K2DP40</accession>
<gene>
    <name evidence="2" type="ORF">BRADI_1g43322v3</name>
</gene>
<name>A0A2K2DP40_BRADI</name>
<dbReference type="EMBL" id="CM000880">
    <property type="protein sequence ID" value="PNT76045.1"/>
    <property type="molecule type" value="Genomic_DNA"/>
</dbReference>
<evidence type="ECO:0000313" key="4">
    <source>
        <dbReference type="Proteomes" id="UP000008810"/>
    </source>
</evidence>
<feature type="compositionally biased region" description="Low complexity" evidence="1">
    <location>
        <begin position="88"/>
        <end position="100"/>
    </location>
</feature>
<sequence length="224" mass="24191">MFKNFYSMVRVKIRCMDHTLIPREKLFEFQGKLFQISVQVEPPSAAGADLATTNQDHTSDEGQLPDPLPPSQHGGPGNNNSHLQNIASNSSLSHGGSSSGTVPSSQASLSGLDSQLACAKETWQEIENWIFDDSPNQDSILEDMELLDSDTPPANDVLSDVTASESLPAKVVVNQVGIPGAPVTNEMPKNTATHLAPLDIPEAPDKRQSDDEILVQNATKKQKH</sequence>
<reference evidence="2" key="2">
    <citation type="submission" date="2017-06" db="EMBL/GenBank/DDBJ databases">
        <title>WGS assembly of Brachypodium distachyon.</title>
        <authorList>
            <consortium name="The International Brachypodium Initiative"/>
            <person name="Lucas S."/>
            <person name="Harmon-Smith M."/>
            <person name="Lail K."/>
            <person name="Tice H."/>
            <person name="Grimwood J."/>
            <person name="Bruce D."/>
            <person name="Barry K."/>
            <person name="Shu S."/>
            <person name="Lindquist E."/>
            <person name="Wang M."/>
            <person name="Pitluck S."/>
            <person name="Vogel J.P."/>
            <person name="Garvin D.F."/>
            <person name="Mockler T.C."/>
            <person name="Schmutz J."/>
            <person name="Rokhsar D."/>
            <person name="Bevan M.W."/>
        </authorList>
    </citation>
    <scope>NUCLEOTIDE SEQUENCE</scope>
    <source>
        <strain evidence="2">Bd21</strain>
    </source>
</reference>
<protein>
    <submittedName>
        <fullName evidence="2 3">Uncharacterized protein</fullName>
    </submittedName>
</protein>
<dbReference type="AlphaFoldDB" id="A0A2K2DP40"/>
<feature type="region of interest" description="Disordered" evidence="1">
    <location>
        <begin position="47"/>
        <end position="108"/>
    </location>
</feature>
<dbReference type="Proteomes" id="UP000008810">
    <property type="component" value="Chromosome 1"/>
</dbReference>
<evidence type="ECO:0000313" key="2">
    <source>
        <dbReference type="EMBL" id="PNT76045.1"/>
    </source>
</evidence>
<evidence type="ECO:0000313" key="3">
    <source>
        <dbReference type="EnsemblPlants" id="PNT76045"/>
    </source>
</evidence>
<dbReference type="EnsemblPlants" id="PNT76045">
    <property type="protein sequence ID" value="PNT76045"/>
    <property type="gene ID" value="BRADI_1g43322v3"/>
</dbReference>
<keyword evidence="4" id="KW-1185">Reference proteome</keyword>
<proteinExistence type="predicted"/>
<feature type="region of interest" description="Disordered" evidence="1">
    <location>
        <begin position="200"/>
        <end position="224"/>
    </location>
</feature>
<reference evidence="3" key="3">
    <citation type="submission" date="2018-08" db="UniProtKB">
        <authorList>
            <consortium name="EnsemblPlants"/>
        </authorList>
    </citation>
    <scope>IDENTIFICATION</scope>
    <source>
        <strain evidence="3">cv. Bd21</strain>
    </source>
</reference>
<dbReference type="Gramene" id="PNT76045">
    <property type="protein sequence ID" value="PNT76045"/>
    <property type="gene ID" value="BRADI_1g43322v3"/>
</dbReference>
<reference evidence="2 3" key="1">
    <citation type="journal article" date="2010" name="Nature">
        <title>Genome sequencing and analysis of the model grass Brachypodium distachyon.</title>
        <authorList>
            <consortium name="International Brachypodium Initiative"/>
        </authorList>
    </citation>
    <scope>NUCLEOTIDE SEQUENCE [LARGE SCALE GENOMIC DNA]</scope>
    <source>
        <strain evidence="2 3">Bd21</strain>
    </source>
</reference>
<evidence type="ECO:0000256" key="1">
    <source>
        <dbReference type="SAM" id="MobiDB-lite"/>
    </source>
</evidence>
<dbReference type="InParanoid" id="A0A2K2DP40"/>
<feature type="compositionally biased region" description="Polar residues" evidence="1">
    <location>
        <begin position="78"/>
        <end position="87"/>
    </location>
</feature>